<dbReference type="PRINTS" id="PR00344">
    <property type="entry name" value="BCTRLSENSOR"/>
</dbReference>
<dbReference type="Proteomes" id="UP000230781">
    <property type="component" value="Chromosome"/>
</dbReference>
<evidence type="ECO:0000256" key="6">
    <source>
        <dbReference type="ARBA" id="ARBA00022679"/>
    </source>
</evidence>
<organism evidence="17 18">
    <name type="scientific">Fusobacterium pseudoperiodonticum</name>
    <dbReference type="NCBI Taxonomy" id="2663009"/>
    <lineage>
        <taxon>Bacteria</taxon>
        <taxon>Fusobacteriati</taxon>
        <taxon>Fusobacteriota</taxon>
        <taxon>Fusobacteriia</taxon>
        <taxon>Fusobacteriales</taxon>
        <taxon>Fusobacteriaceae</taxon>
        <taxon>Fusobacterium</taxon>
    </lineage>
</organism>
<sequence length="446" mass="52106">MFLKKMNRFLSRIPVSIRVTVWFSSVIVILFLIILSSLILIEDKVVNDLSQKELVEAVEEIYEDPEKFENFNDGIYYIKYNEQNEIIAGKFPKDFDIALAFSIEDINIYQVENKKFLYYDTRLQDEDDWIRGIYPLGKVQKEIETFWNIAIALSVLFIIFVVIVGYRIIKNAFKPVKQISNTALEIKRSKDFSNRIELGDSNDDEIHKMASTFNEMLDTVEEVFIHEKQFSSDVSHELRTPITVILAQSDYALQYSDTLEETKESLEVINRHAKRMTNLINQIMELSKLERQKEIEKEKINLSNIVLQLLEDYKPLLESKNLNLIYNVEKDIRIQGNKIMLERVFLNILMNAVKFTKTNIEVSLTREDKTAVLKIRDNGIGISEENKKFIWERFFQVNDSRNKEENKGSGLGLSMVKKIVDLHSATIDLESELEQGTCFTIKFNMQ</sequence>
<dbReference type="Pfam" id="PF00512">
    <property type="entry name" value="HisKA"/>
    <property type="match status" value="1"/>
</dbReference>
<keyword evidence="5" id="KW-0597">Phosphoprotein</keyword>
<dbReference type="InterPro" id="IPR036890">
    <property type="entry name" value="HATPase_C_sf"/>
</dbReference>
<keyword evidence="11 14" id="KW-1133">Transmembrane helix</keyword>
<evidence type="ECO:0000256" key="8">
    <source>
        <dbReference type="ARBA" id="ARBA00022741"/>
    </source>
</evidence>
<dbReference type="CDD" id="cd00082">
    <property type="entry name" value="HisKA"/>
    <property type="match status" value="1"/>
</dbReference>
<keyword evidence="8" id="KW-0547">Nucleotide-binding</keyword>
<protein>
    <recommendedName>
        <fullName evidence="3">histidine kinase</fullName>
        <ecNumber evidence="3">2.7.13.3</ecNumber>
    </recommendedName>
</protein>
<dbReference type="GO" id="GO:0005524">
    <property type="term" value="F:ATP binding"/>
    <property type="evidence" value="ECO:0007669"/>
    <property type="project" value="UniProtKB-KW"/>
</dbReference>
<keyword evidence="7 14" id="KW-0812">Transmembrane</keyword>
<evidence type="ECO:0000259" key="15">
    <source>
        <dbReference type="PROSITE" id="PS50109"/>
    </source>
</evidence>
<dbReference type="PANTHER" id="PTHR45528:SF1">
    <property type="entry name" value="SENSOR HISTIDINE KINASE CPXA"/>
    <property type="match status" value="1"/>
</dbReference>
<accession>A0A2D3PVZ0</accession>
<dbReference type="Gene3D" id="6.10.340.10">
    <property type="match status" value="1"/>
</dbReference>
<keyword evidence="13 14" id="KW-0472">Membrane</keyword>
<dbReference type="SMART" id="SM00388">
    <property type="entry name" value="HisKA"/>
    <property type="match status" value="1"/>
</dbReference>
<evidence type="ECO:0000256" key="1">
    <source>
        <dbReference type="ARBA" id="ARBA00000085"/>
    </source>
</evidence>
<dbReference type="PROSITE" id="PS50885">
    <property type="entry name" value="HAMP"/>
    <property type="match status" value="1"/>
</dbReference>
<dbReference type="EC" id="2.7.13.3" evidence="3"/>
<dbReference type="PANTHER" id="PTHR45528">
    <property type="entry name" value="SENSOR HISTIDINE KINASE CPXA"/>
    <property type="match status" value="1"/>
</dbReference>
<comment type="subcellular location">
    <subcellularLocation>
        <location evidence="2">Cell membrane</location>
        <topology evidence="2">Multi-pass membrane protein</topology>
    </subcellularLocation>
</comment>
<feature type="transmembrane region" description="Helical" evidence="14">
    <location>
        <begin position="146"/>
        <end position="169"/>
    </location>
</feature>
<dbReference type="Gene3D" id="3.30.565.10">
    <property type="entry name" value="Histidine kinase-like ATPase, C-terminal domain"/>
    <property type="match status" value="1"/>
</dbReference>
<dbReference type="SUPFAM" id="SSF55874">
    <property type="entry name" value="ATPase domain of HSP90 chaperone/DNA topoisomerase II/histidine kinase"/>
    <property type="match status" value="1"/>
</dbReference>
<dbReference type="Pfam" id="PF00672">
    <property type="entry name" value="HAMP"/>
    <property type="match status" value="1"/>
</dbReference>
<dbReference type="Gene3D" id="1.10.287.130">
    <property type="match status" value="1"/>
</dbReference>
<dbReference type="InterPro" id="IPR036097">
    <property type="entry name" value="HisK_dim/P_sf"/>
</dbReference>
<keyword evidence="6" id="KW-0808">Transferase</keyword>
<dbReference type="SMART" id="SM00304">
    <property type="entry name" value="HAMP"/>
    <property type="match status" value="1"/>
</dbReference>
<evidence type="ECO:0000256" key="7">
    <source>
        <dbReference type="ARBA" id="ARBA00022692"/>
    </source>
</evidence>
<dbReference type="CDD" id="cd06225">
    <property type="entry name" value="HAMP"/>
    <property type="match status" value="1"/>
</dbReference>
<evidence type="ECO:0000256" key="11">
    <source>
        <dbReference type="ARBA" id="ARBA00022989"/>
    </source>
</evidence>
<dbReference type="FunFam" id="1.10.287.130:FF:000001">
    <property type="entry name" value="Two-component sensor histidine kinase"/>
    <property type="match status" value="1"/>
</dbReference>
<evidence type="ECO:0000256" key="9">
    <source>
        <dbReference type="ARBA" id="ARBA00022777"/>
    </source>
</evidence>
<dbReference type="InterPro" id="IPR003661">
    <property type="entry name" value="HisK_dim/P_dom"/>
</dbReference>
<dbReference type="CDD" id="cd00075">
    <property type="entry name" value="HATPase"/>
    <property type="match status" value="1"/>
</dbReference>
<feature type="domain" description="Histidine kinase" evidence="15">
    <location>
        <begin position="233"/>
        <end position="446"/>
    </location>
</feature>
<evidence type="ECO:0000256" key="12">
    <source>
        <dbReference type="ARBA" id="ARBA00023012"/>
    </source>
</evidence>
<evidence type="ECO:0000256" key="3">
    <source>
        <dbReference type="ARBA" id="ARBA00012438"/>
    </source>
</evidence>
<keyword evidence="9 17" id="KW-0418">Kinase</keyword>
<evidence type="ECO:0000256" key="14">
    <source>
        <dbReference type="SAM" id="Phobius"/>
    </source>
</evidence>
<comment type="catalytic activity">
    <reaction evidence="1">
        <text>ATP + protein L-histidine = ADP + protein N-phospho-L-histidine.</text>
        <dbReference type="EC" id="2.7.13.3"/>
    </reaction>
</comment>
<keyword evidence="4" id="KW-1003">Cell membrane</keyword>
<dbReference type="AlphaFoldDB" id="A0A2D3PVZ0"/>
<feature type="transmembrane region" description="Helical" evidence="14">
    <location>
        <begin position="21"/>
        <end position="41"/>
    </location>
</feature>
<dbReference type="RefSeq" id="WP_035467520.1">
    <property type="nucleotide sequence ID" value="NZ_CP024704.1"/>
</dbReference>
<evidence type="ECO:0000256" key="10">
    <source>
        <dbReference type="ARBA" id="ARBA00022840"/>
    </source>
</evidence>
<evidence type="ECO:0000259" key="16">
    <source>
        <dbReference type="PROSITE" id="PS50885"/>
    </source>
</evidence>
<reference evidence="17 18" key="1">
    <citation type="submission" date="2017-11" db="EMBL/GenBank/DDBJ databases">
        <title>Genome sequencing of Fusobacterium periodonticum KCOM 2555.</title>
        <authorList>
            <person name="Kook J.-K."/>
            <person name="Park S.-N."/>
            <person name="Lim Y.K."/>
        </authorList>
    </citation>
    <scope>NUCLEOTIDE SEQUENCE [LARGE SCALE GENOMIC DNA]</scope>
    <source>
        <strain evidence="17 18">KCOM 2555</strain>
    </source>
</reference>
<evidence type="ECO:0000256" key="5">
    <source>
        <dbReference type="ARBA" id="ARBA00022553"/>
    </source>
</evidence>
<evidence type="ECO:0000256" key="13">
    <source>
        <dbReference type="ARBA" id="ARBA00023136"/>
    </source>
</evidence>
<keyword evidence="12" id="KW-0902">Two-component regulatory system</keyword>
<proteinExistence type="predicted"/>
<gene>
    <name evidence="17" type="ORF">CTM98_10230</name>
</gene>
<keyword evidence="10" id="KW-0067">ATP-binding</keyword>
<dbReference type="EMBL" id="CP024704">
    <property type="protein sequence ID" value="ATV70994.1"/>
    <property type="molecule type" value="Genomic_DNA"/>
</dbReference>
<dbReference type="InterPro" id="IPR004358">
    <property type="entry name" value="Sig_transdc_His_kin-like_C"/>
</dbReference>
<name>A0A2D3PVZ0_9FUSO</name>
<dbReference type="InterPro" id="IPR005467">
    <property type="entry name" value="His_kinase_dom"/>
</dbReference>
<dbReference type="InterPro" id="IPR003660">
    <property type="entry name" value="HAMP_dom"/>
</dbReference>
<evidence type="ECO:0000313" key="18">
    <source>
        <dbReference type="Proteomes" id="UP000230781"/>
    </source>
</evidence>
<dbReference type="FunFam" id="3.30.565.10:FF:000006">
    <property type="entry name" value="Sensor histidine kinase WalK"/>
    <property type="match status" value="1"/>
</dbReference>
<dbReference type="PROSITE" id="PS50109">
    <property type="entry name" value="HIS_KIN"/>
    <property type="match status" value="1"/>
</dbReference>
<dbReference type="GO" id="GO:0000155">
    <property type="term" value="F:phosphorelay sensor kinase activity"/>
    <property type="evidence" value="ECO:0007669"/>
    <property type="project" value="InterPro"/>
</dbReference>
<evidence type="ECO:0000313" key="17">
    <source>
        <dbReference type="EMBL" id="ATV70994.1"/>
    </source>
</evidence>
<dbReference type="InterPro" id="IPR050398">
    <property type="entry name" value="HssS/ArlS-like"/>
</dbReference>
<dbReference type="GO" id="GO:0005886">
    <property type="term" value="C:plasma membrane"/>
    <property type="evidence" value="ECO:0007669"/>
    <property type="project" value="UniProtKB-SubCell"/>
</dbReference>
<evidence type="ECO:0000256" key="2">
    <source>
        <dbReference type="ARBA" id="ARBA00004651"/>
    </source>
</evidence>
<dbReference type="InterPro" id="IPR003594">
    <property type="entry name" value="HATPase_dom"/>
</dbReference>
<evidence type="ECO:0000256" key="4">
    <source>
        <dbReference type="ARBA" id="ARBA00022475"/>
    </source>
</evidence>
<dbReference type="SUPFAM" id="SSF47384">
    <property type="entry name" value="Homodimeric domain of signal transducing histidine kinase"/>
    <property type="match status" value="1"/>
</dbReference>
<feature type="domain" description="HAMP" evidence="16">
    <location>
        <begin position="170"/>
        <end position="225"/>
    </location>
</feature>
<dbReference type="Pfam" id="PF02518">
    <property type="entry name" value="HATPase_c"/>
    <property type="match status" value="1"/>
</dbReference>
<dbReference type="SMART" id="SM00387">
    <property type="entry name" value="HATPase_c"/>
    <property type="match status" value="1"/>
</dbReference>